<dbReference type="EMBL" id="JABZRD010000029">
    <property type="protein sequence ID" value="MBF1283071.1"/>
    <property type="molecule type" value="Genomic_DNA"/>
</dbReference>
<dbReference type="InterPro" id="IPR008920">
    <property type="entry name" value="TF_FadR/GntR_C"/>
</dbReference>
<proteinExistence type="predicted"/>
<name>A0A930DN77_9FIRM</name>
<dbReference type="Pfam" id="PF07729">
    <property type="entry name" value="FCD"/>
    <property type="match status" value="1"/>
</dbReference>
<evidence type="ECO:0000256" key="2">
    <source>
        <dbReference type="ARBA" id="ARBA00023125"/>
    </source>
</evidence>
<evidence type="ECO:0000256" key="1">
    <source>
        <dbReference type="ARBA" id="ARBA00023015"/>
    </source>
</evidence>
<dbReference type="Gene3D" id="1.20.120.530">
    <property type="entry name" value="GntR ligand-binding domain-like"/>
    <property type="match status" value="1"/>
</dbReference>
<evidence type="ECO:0000256" key="3">
    <source>
        <dbReference type="ARBA" id="ARBA00023163"/>
    </source>
</evidence>
<dbReference type="InterPro" id="IPR011711">
    <property type="entry name" value="GntR_C"/>
</dbReference>
<protein>
    <submittedName>
        <fullName evidence="5">GntR family transcriptional regulator</fullName>
    </submittedName>
</protein>
<gene>
    <name evidence="5" type="ORF">HXM93_00855</name>
</gene>
<dbReference type="Proteomes" id="UP000709351">
    <property type="component" value="Unassembled WGS sequence"/>
</dbReference>
<sequence>FHLRQISISHTHFIVEQLENCMGRLKRAYSQYYWKKEKEILFSMDTAHHVDIVSALHKGDVEQAVKFLEEDLKDFGEYSGYRNNLHFPK</sequence>
<keyword evidence="2" id="KW-0238">DNA-binding</keyword>
<feature type="domain" description="GntR C-terminal" evidence="4">
    <location>
        <begin position="1"/>
        <end position="72"/>
    </location>
</feature>
<dbReference type="SUPFAM" id="SSF48008">
    <property type="entry name" value="GntR ligand-binding domain-like"/>
    <property type="match status" value="1"/>
</dbReference>
<evidence type="ECO:0000259" key="4">
    <source>
        <dbReference type="Pfam" id="PF07729"/>
    </source>
</evidence>
<reference evidence="5" key="1">
    <citation type="submission" date="2020-04" db="EMBL/GenBank/DDBJ databases">
        <title>Deep metagenomics examines the oral microbiome during advanced dental caries in children, revealing novel taxa and co-occurrences with host molecules.</title>
        <authorList>
            <person name="Baker J.L."/>
            <person name="Morton J.T."/>
            <person name="Dinis M."/>
            <person name="Alvarez R."/>
            <person name="Tran N.C."/>
            <person name="Knight R."/>
            <person name="Edlund A."/>
        </authorList>
    </citation>
    <scope>NUCLEOTIDE SEQUENCE</scope>
    <source>
        <strain evidence="5">JCVI_24_bin.2</strain>
    </source>
</reference>
<dbReference type="GO" id="GO:0003677">
    <property type="term" value="F:DNA binding"/>
    <property type="evidence" value="ECO:0007669"/>
    <property type="project" value="UniProtKB-KW"/>
</dbReference>
<comment type="caution">
    <text evidence="5">The sequence shown here is derived from an EMBL/GenBank/DDBJ whole genome shotgun (WGS) entry which is preliminary data.</text>
</comment>
<accession>A0A930DN77</accession>
<evidence type="ECO:0000313" key="6">
    <source>
        <dbReference type="Proteomes" id="UP000709351"/>
    </source>
</evidence>
<keyword evidence="1" id="KW-0805">Transcription regulation</keyword>
<dbReference type="AlphaFoldDB" id="A0A930DN77"/>
<evidence type="ECO:0000313" key="5">
    <source>
        <dbReference type="EMBL" id="MBF1283071.1"/>
    </source>
</evidence>
<keyword evidence="3" id="KW-0804">Transcription</keyword>
<organism evidence="5 6">
    <name type="scientific">Oribacterium parvum</name>
    <dbReference type="NCBI Taxonomy" id="1501329"/>
    <lineage>
        <taxon>Bacteria</taxon>
        <taxon>Bacillati</taxon>
        <taxon>Bacillota</taxon>
        <taxon>Clostridia</taxon>
        <taxon>Lachnospirales</taxon>
        <taxon>Lachnospiraceae</taxon>
        <taxon>Oribacterium</taxon>
    </lineage>
</organism>
<feature type="non-terminal residue" evidence="5">
    <location>
        <position position="1"/>
    </location>
</feature>